<dbReference type="Proteomes" id="UP000183209">
    <property type="component" value="Unassembled WGS sequence"/>
</dbReference>
<organism evidence="2 3">
    <name type="scientific">Zhouia amylolytica</name>
    <dbReference type="NCBI Taxonomy" id="376730"/>
    <lineage>
        <taxon>Bacteria</taxon>
        <taxon>Pseudomonadati</taxon>
        <taxon>Bacteroidota</taxon>
        <taxon>Flavobacteriia</taxon>
        <taxon>Flavobacteriales</taxon>
        <taxon>Flavobacteriaceae</taxon>
        <taxon>Zhouia</taxon>
    </lineage>
</organism>
<accession>A0A1I6QUH2</accession>
<proteinExistence type="predicted"/>
<protein>
    <submittedName>
        <fullName evidence="2">Uncharacterized protein</fullName>
    </submittedName>
</protein>
<keyword evidence="1" id="KW-0472">Membrane</keyword>
<sequence>MKPKIIRIISFSLIAFFHLIFLVALILEKKNAFPISFLLILFLFLTTVTYYKAPLIHEEHFIEDFIAIVFVTLGAISTYSVTHYLKTGPVLAAGIIGTMASFIPTINRESRLFKLAPASIYCGCFVGMSHHDVAPNYSFIIIAGVITGLFMVISKGVFHGFGGKLGTIAFGGVAFTSFLLFLLY</sequence>
<evidence type="ECO:0000313" key="2">
    <source>
        <dbReference type="EMBL" id="SFS56000.1"/>
    </source>
</evidence>
<dbReference type="EMBL" id="FPAG01000002">
    <property type="protein sequence ID" value="SFS56000.1"/>
    <property type="molecule type" value="Genomic_DNA"/>
</dbReference>
<dbReference type="OrthoDB" id="6333271at2"/>
<dbReference type="RefSeq" id="WP_074977186.1">
    <property type="nucleotide sequence ID" value="NZ_FPAG01000002.1"/>
</dbReference>
<feature type="transmembrane region" description="Helical" evidence="1">
    <location>
        <begin position="88"/>
        <end position="105"/>
    </location>
</feature>
<keyword evidence="1" id="KW-1133">Transmembrane helix</keyword>
<evidence type="ECO:0000313" key="3">
    <source>
        <dbReference type="Proteomes" id="UP000183209"/>
    </source>
</evidence>
<gene>
    <name evidence="2" type="ORF">SAMN04487906_0876</name>
</gene>
<reference evidence="2 3" key="1">
    <citation type="submission" date="2016-10" db="EMBL/GenBank/DDBJ databases">
        <authorList>
            <person name="de Groot N.N."/>
        </authorList>
    </citation>
    <scope>NUCLEOTIDE SEQUENCE [LARGE SCALE GENOMIC DNA]</scope>
    <source>
        <strain evidence="2 3">CGMCC 1.6114</strain>
    </source>
</reference>
<keyword evidence="1" id="KW-0812">Transmembrane</keyword>
<feature type="transmembrane region" description="Helical" evidence="1">
    <location>
        <begin position="165"/>
        <end position="183"/>
    </location>
</feature>
<feature type="transmembrane region" description="Helical" evidence="1">
    <location>
        <begin position="33"/>
        <end position="53"/>
    </location>
</feature>
<dbReference type="AlphaFoldDB" id="A0A1I6QUH2"/>
<evidence type="ECO:0000256" key="1">
    <source>
        <dbReference type="SAM" id="Phobius"/>
    </source>
</evidence>
<name>A0A1I6QUH2_9FLAO</name>
<feature type="transmembrane region" description="Helical" evidence="1">
    <location>
        <begin position="137"/>
        <end position="158"/>
    </location>
</feature>
<feature type="transmembrane region" description="Helical" evidence="1">
    <location>
        <begin position="65"/>
        <end position="82"/>
    </location>
</feature>
<feature type="transmembrane region" description="Helical" evidence="1">
    <location>
        <begin position="5"/>
        <end position="27"/>
    </location>
</feature>